<proteinExistence type="predicted"/>
<evidence type="ECO:0000313" key="1">
    <source>
        <dbReference type="EMBL" id="AYV84831.1"/>
    </source>
</evidence>
<reference evidence="1" key="1">
    <citation type="submission" date="2018-10" db="EMBL/GenBank/DDBJ databases">
        <title>Hidden diversity of soil giant viruses.</title>
        <authorList>
            <person name="Schulz F."/>
            <person name="Alteio L."/>
            <person name="Goudeau D."/>
            <person name="Ryan E.M."/>
            <person name="Malmstrom R.R."/>
            <person name="Blanchard J."/>
            <person name="Woyke T."/>
        </authorList>
    </citation>
    <scope>NUCLEOTIDE SEQUENCE</scope>
    <source>
        <strain evidence="1">HYV1</strain>
    </source>
</reference>
<accession>A0A3G5AEX4</accession>
<sequence length="204" mass="23065">MGWGIKIVELKDNKFHRTVAEDYLTFNFAREPFSDFFAINLMEGLSATQVKINLEGVIAAMDEMKIATGVPNLKNSDWAWGTGMTPDESMGVLKYHLHRFVKLAVSHPTAFFVTDHNSKNEVTLPSGDIVSIGSIKKSFDTDTASDEKSYPVTYYKHPIKGQVCVKTFKDCMEIFGLLRAQGNDSRAQVWWDFAHKMKPFFAPE</sequence>
<gene>
    <name evidence="1" type="ORF">Hyperionvirus42_7</name>
</gene>
<dbReference type="EMBL" id="MK072424">
    <property type="protein sequence ID" value="AYV84831.1"/>
    <property type="molecule type" value="Genomic_DNA"/>
</dbReference>
<protein>
    <submittedName>
        <fullName evidence="1">Uncharacterized protein</fullName>
    </submittedName>
</protein>
<organism evidence="1">
    <name type="scientific">Hyperionvirus sp</name>
    <dbReference type="NCBI Taxonomy" id="2487770"/>
    <lineage>
        <taxon>Viruses</taxon>
        <taxon>Varidnaviria</taxon>
        <taxon>Bamfordvirae</taxon>
        <taxon>Nucleocytoviricota</taxon>
        <taxon>Megaviricetes</taxon>
        <taxon>Imitervirales</taxon>
        <taxon>Mimiviridae</taxon>
        <taxon>Klosneuvirinae</taxon>
    </lineage>
</organism>
<name>A0A3G5AEX4_9VIRU</name>